<evidence type="ECO:0000313" key="1">
    <source>
        <dbReference type="EMBL" id="CAK9167265.1"/>
    </source>
</evidence>
<reference evidence="1 2" key="1">
    <citation type="submission" date="2024-02" db="EMBL/GenBank/DDBJ databases">
        <authorList>
            <person name="Vignale AGUSTIN F."/>
            <person name="Sosa J E."/>
            <person name="Modenutti C."/>
        </authorList>
    </citation>
    <scope>NUCLEOTIDE SEQUENCE [LARGE SCALE GENOMIC DNA]</scope>
</reference>
<keyword evidence="2" id="KW-1185">Reference proteome</keyword>
<evidence type="ECO:0000313" key="2">
    <source>
        <dbReference type="Proteomes" id="UP001642360"/>
    </source>
</evidence>
<gene>
    <name evidence="1" type="ORF">ILEXP_LOCUS36528</name>
</gene>
<sequence>NQPATELFDTAMTCVNRHHSHKKSIYIQTLWTVGAPLHISLELGTVALSHKDADLPRLTTAANSLWVTIELKISKLGIIEASRPQKSPYFGMASGDCSQ</sequence>
<accession>A0ABC8TCW4</accession>
<dbReference type="AlphaFoldDB" id="A0ABC8TCW4"/>
<dbReference type="Proteomes" id="UP001642360">
    <property type="component" value="Unassembled WGS sequence"/>
</dbReference>
<dbReference type="EMBL" id="CAUOFW020004791">
    <property type="protein sequence ID" value="CAK9167265.1"/>
    <property type="molecule type" value="Genomic_DNA"/>
</dbReference>
<feature type="non-terminal residue" evidence="1">
    <location>
        <position position="1"/>
    </location>
</feature>
<proteinExistence type="predicted"/>
<name>A0ABC8TCW4_9AQUA</name>
<protein>
    <submittedName>
        <fullName evidence="1">Uncharacterized protein</fullName>
    </submittedName>
</protein>
<organism evidence="1 2">
    <name type="scientific">Ilex paraguariensis</name>
    <name type="common">yerba mate</name>
    <dbReference type="NCBI Taxonomy" id="185542"/>
    <lineage>
        <taxon>Eukaryota</taxon>
        <taxon>Viridiplantae</taxon>
        <taxon>Streptophyta</taxon>
        <taxon>Embryophyta</taxon>
        <taxon>Tracheophyta</taxon>
        <taxon>Spermatophyta</taxon>
        <taxon>Magnoliopsida</taxon>
        <taxon>eudicotyledons</taxon>
        <taxon>Gunneridae</taxon>
        <taxon>Pentapetalae</taxon>
        <taxon>asterids</taxon>
        <taxon>campanulids</taxon>
        <taxon>Aquifoliales</taxon>
        <taxon>Aquifoliaceae</taxon>
        <taxon>Ilex</taxon>
    </lineage>
</organism>
<comment type="caution">
    <text evidence="1">The sequence shown here is derived from an EMBL/GenBank/DDBJ whole genome shotgun (WGS) entry which is preliminary data.</text>
</comment>